<evidence type="ECO:0000313" key="2">
    <source>
        <dbReference type="Proteomes" id="UP001054821"/>
    </source>
</evidence>
<protein>
    <submittedName>
        <fullName evidence="1">Uncharacterized protein</fullName>
    </submittedName>
</protein>
<proteinExistence type="predicted"/>
<keyword evidence="2" id="KW-1185">Reference proteome</keyword>
<evidence type="ECO:0000313" key="1">
    <source>
        <dbReference type="EMBL" id="KAI5314423.1"/>
    </source>
</evidence>
<comment type="caution">
    <text evidence="1">The sequence shown here is derived from an EMBL/GenBank/DDBJ whole genome shotgun (WGS) entry which is preliminary data.</text>
</comment>
<dbReference type="EMBL" id="JAJFAZ020000008">
    <property type="protein sequence ID" value="KAI5314423.1"/>
    <property type="molecule type" value="Genomic_DNA"/>
</dbReference>
<gene>
    <name evidence="1" type="ORF">L3X38_043599</name>
</gene>
<dbReference type="AlphaFoldDB" id="A0AAD4YN42"/>
<name>A0AAD4YN42_PRUDU</name>
<reference evidence="1 2" key="1">
    <citation type="journal article" date="2022" name="G3 (Bethesda)">
        <title>Whole-genome sequence and methylome profiling of the almond [Prunus dulcis (Mill.) D.A. Webb] cultivar 'Nonpareil'.</title>
        <authorList>
            <person name="D'Amico-Willman K.M."/>
            <person name="Ouma W.Z."/>
            <person name="Meulia T."/>
            <person name="Sideli G.M."/>
            <person name="Gradziel T.M."/>
            <person name="Fresnedo-Ramirez J."/>
        </authorList>
    </citation>
    <scope>NUCLEOTIDE SEQUENCE [LARGE SCALE GENOMIC DNA]</scope>
    <source>
        <strain evidence="1">Clone GOH B32 T37-40</strain>
    </source>
</reference>
<accession>A0AAD4YN42</accession>
<dbReference type="Proteomes" id="UP001054821">
    <property type="component" value="Chromosome 8"/>
</dbReference>
<sequence>MLSWSVLDNCFTFETALYMKNTTTSLTTILILSRVDGGEDAEIVREKSGYGWVLQGRRRSLVAIGEEEKTLVEKTTLAAIREEEKTLAEKTTLAGFSKEDDARWV</sequence>
<organism evidence="1 2">
    <name type="scientific">Prunus dulcis</name>
    <name type="common">Almond</name>
    <name type="synonym">Amygdalus dulcis</name>
    <dbReference type="NCBI Taxonomy" id="3755"/>
    <lineage>
        <taxon>Eukaryota</taxon>
        <taxon>Viridiplantae</taxon>
        <taxon>Streptophyta</taxon>
        <taxon>Embryophyta</taxon>
        <taxon>Tracheophyta</taxon>
        <taxon>Spermatophyta</taxon>
        <taxon>Magnoliopsida</taxon>
        <taxon>eudicotyledons</taxon>
        <taxon>Gunneridae</taxon>
        <taxon>Pentapetalae</taxon>
        <taxon>rosids</taxon>
        <taxon>fabids</taxon>
        <taxon>Rosales</taxon>
        <taxon>Rosaceae</taxon>
        <taxon>Amygdaloideae</taxon>
        <taxon>Amygdaleae</taxon>
        <taxon>Prunus</taxon>
    </lineage>
</organism>